<dbReference type="Proteomes" id="UP000035682">
    <property type="component" value="Unplaced"/>
</dbReference>
<sequence length="84" mass="9927">MNFIKTNKIFVVFLFLYLSFIHFGESFLSSLNLENLNIIKKRGLTLGATVHLANQLEKLNEYNKKERVTKHYRKPSDPYSYGRK</sequence>
<keyword evidence="2" id="KW-1185">Reference proteome</keyword>
<reference evidence="1" key="1">
    <citation type="submission" date="2014-09" db="EMBL/GenBank/DDBJ databases">
        <authorList>
            <person name="Aslett A.Martin."/>
        </authorList>
    </citation>
    <scope>NUCLEOTIDE SEQUENCE</scope>
    <source>
        <strain evidence="1">ED321 Heterogonic</strain>
    </source>
</reference>
<evidence type="ECO:0000313" key="4">
    <source>
        <dbReference type="WormBase" id="SRAE_0000028700"/>
    </source>
</evidence>
<gene>
    <name evidence="1 3 4" type="ORF">SRAE_0000028700</name>
</gene>
<name>A0A090L108_STRRB</name>
<organism evidence="1">
    <name type="scientific">Strongyloides ratti</name>
    <name type="common">Parasitic roundworm</name>
    <dbReference type="NCBI Taxonomy" id="34506"/>
    <lineage>
        <taxon>Eukaryota</taxon>
        <taxon>Metazoa</taxon>
        <taxon>Ecdysozoa</taxon>
        <taxon>Nematoda</taxon>
        <taxon>Chromadorea</taxon>
        <taxon>Rhabditida</taxon>
        <taxon>Tylenchina</taxon>
        <taxon>Panagrolaimomorpha</taxon>
        <taxon>Strongyloidoidea</taxon>
        <taxon>Strongyloididae</taxon>
        <taxon>Strongyloides</taxon>
    </lineage>
</organism>
<reference evidence="3" key="3">
    <citation type="submission" date="2020-12" db="UniProtKB">
        <authorList>
            <consortium name="WormBaseParasite"/>
        </authorList>
    </citation>
    <scope>IDENTIFICATION</scope>
</reference>
<evidence type="ECO:0000313" key="3">
    <source>
        <dbReference type="WBParaSite" id="SRAE_0000028700.1"/>
    </source>
</evidence>
<dbReference type="WormBase" id="SRAE_0000028700">
    <property type="protein sequence ID" value="SRP02790"/>
    <property type="gene ID" value="WBGene00256029"/>
</dbReference>
<evidence type="ECO:0000313" key="1">
    <source>
        <dbReference type="EMBL" id="CEF61159.1"/>
    </source>
</evidence>
<dbReference type="GeneID" id="36373527"/>
<reference evidence="2" key="2">
    <citation type="submission" date="2014-09" db="EMBL/GenBank/DDBJ databases">
        <authorList>
            <person name="Martin A.A."/>
        </authorList>
    </citation>
    <scope>NUCLEOTIDE SEQUENCE</scope>
    <source>
        <strain evidence="2">ED321</strain>
    </source>
</reference>
<dbReference type="AlphaFoldDB" id="A0A090L108"/>
<proteinExistence type="predicted"/>
<dbReference type="CTD" id="36373527"/>
<accession>A0A090L108</accession>
<dbReference type="RefSeq" id="XP_024500368.1">
    <property type="nucleotide sequence ID" value="XM_024646158.1"/>
</dbReference>
<protein>
    <submittedName>
        <fullName evidence="1 3">Uncharacterized protein</fullName>
    </submittedName>
</protein>
<dbReference type="WBParaSite" id="SRAE_0000028700.1">
    <property type="protein sequence ID" value="SRAE_0000028700.1"/>
    <property type="gene ID" value="WBGene00256029"/>
</dbReference>
<evidence type="ECO:0000313" key="2">
    <source>
        <dbReference type="Proteomes" id="UP000035682"/>
    </source>
</evidence>
<dbReference type="EMBL" id="LN609406">
    <property type="protein sequence ID" value="CEF61159.1"/>
    <property type="molecule type" value="Genomic_DNA"/>
</dbReference>